<dbReference type="InterPro" id="IPR016181">
    <property type="entry name" value="Acyl_CoA_acyltransferase"/>
</dbReference>
<protein>
    <submittedName>
        <fullName evidence="5">N-acetyltransferase</fullName>
    </submittedName>
</protein>
<dbReference type="GO" id="GO:0008999">
    <property type="term" value="F:protein-N-terminal-alanine acetyltransferase activity"/>
    <property type="evidence" value="ECO:0007669"/>
    <property type="project" value="TreeGrafter"/>
</dbReference>
<reference evidence="5 6" key="1">
    <citation type="submission" date="2019-04" db="EMBL/GenBank/DDBJ databases">
        <authorList>
            <person name="Li Y."/>
            <person name="Wang J."/>
        </authorList>
    </citation>
    <scope>NUCLEOTIDE SEQUENCE [LARGE SCALE GENOMIC DNA]</scope>
    <source>
        <strain evidence="5 6">DSM 14668</strain>
    </source>
</reference>
<evidence type="ECO:0000256" key="1">
    <source>
        <dbReference type="ARBA" id="ARBA00022679"/>
    </source>
</evidence>
<evidence type="ECO:0000256" key="2">
    <source>
        <dbReference type="ARBA" id="ARBA00023315"/>
    </source>
</evidence>
<dbReference type="InterPro" id="IPR051531">
    <property type="entry name" value="N-acetyltransferase"/>
</dbReference>
<gene>
    <name evidence="5" type="ORF">E8A74_49270</name>
</gene>
<dbReference type="Pfam" id="PF13302">
    <property type="entry name" value="Acetyltransf_3"/>
    <property type="match status" value="1"/>
</dbReference>
<dbReference type="PANTHER" id="PTHR43792">
    <property type="entry name" value="GNAT FAMILY, PUTATIVE (AFU_ORTHOLOGUE AFUA_3G00765)-RELATED-RELATED"/>
    <property type="match status" value="1"/>
</dbReference>
<dbReference type="OrthoDB" id="9801669at2"/>
<dbReference type="Gene3D" id="3.40.630.30">
    <property type="match status" value="1"/>
</dbReference>
<name>A0A4U1IIE4_9BACT</name>
<dbReference type="SUPFAM" id="SSF55729">
    <property type="entry name" value="Acyl-CoA N-acyltransferases (Nat)"/>
    <property type="match status" value="1"/>
</dbReference>
<evidence type="ECO:0000259" key="4">
    <source>
        <dbReference type="PROSITE" id="PS51186"/>
    </source>
</evidence>
<dbReference type="PANTHER" id="PTHR43792:SF8">
    <property type="entry name" value="[RIBOSOMAL PROTEIN US5]-ALANINE N-ACETYLTRANSFERASE"/>
    <property type="match status" value="1"/>
</dbReference>
<organism evidence="5 6">
    <name type="scientific">Polyangium fumosum</name>
    <dbReference type="NCBI Taxonomy" id="889272"/>
    <lineage>
        <taxon>Bacteria</taxon>
        <taxon>Pseudomonadati</taxon>
        <taxon>Myxococcota</taxon>
        <taxon>Polyangia</taxon>
        <taxon>Polyangiales</taxon>
        <taxon>Polyangiaceae</taxon>
        <taxon>Polyangium</taxon>
    </lineage>
</organism>
<evidence type="ECO:0000313" key="6">
    <source>
        <dbReference type="Proteomes" id="UP000309215"/>
    </source>
</evidence>
<dbReference type="Proteomes" id="UP000309215">
    <property type="component" value="Unassembled WGS sequence"/>
</dbReference>
<dbReference type="GO" id="GO:0005737">
    <property type="term" value="C:cytoplasm"/>
    <property type="evidence" value="ECO:0007669"/>
    <property type="project" value="TreeGrafter"/>
</dbReference>
<dbReference type="PROSITE" id="PS51186">
    <property type="entry name" value="GNAT"/>
    <property type="match status" value="1"/>
</dbReference>
<keyword evidence="2" id="KW-0012">Acyltransferase</keyword>
<dbReference type="InterPro" id="IPR000182">
    <property type="entry name" value="GNAT_dom"/>
</dbReference>
<comment type="caution">
    <text evidence="5">The sequence shown here is derived from an EMBL/GenBank/DDBJ whole genome shotgun (WGS) entry which is preliminary data.</text>
</comment>
<proteinExistence type="inferred from homology"/>
<evidence type="ECO:0000313" key="5">
    <source>
        <dbReference type="EMBL" id="TKC93653.1"/>
    </source>
</evidence>
<dbReference type="AlphaFoldDB" id="A0A4U1IIE4"/>
<dbReference type="EMBL" id="SSMQ01000119">
    <property type="protein sequence ID" value="TKC93653.1"/>
    <property type="molecule type" value="Genomic_DNA"/>
</dbReference>
<sequence>MARAQTSESACVHSADMGMRPRRRHHALVPRLRREPRSRIVGCASIGQTIRKAWRRGPVRQWWNREAASAFTPARARVRGSCIFAPVLPLRAIFPGKRVALRAPRVSDAPRIVEIRTRSREFLRAWVPVPGPDEFDVDLARARILRDRRDIRADRHYRFCMTLGEDGPVIGRVALTQVFRGIFQNASLGYWVDVEHHGQGFTTEGVTLALDVAFREIGLHRVQAAISPHNAASLAVARKCGLRDEGRAARYLQIDGAWQDHLLLAVTAEDWPAAPR</sequence>
<comment type="similarity">
    <text evidence="3">Belongs to the acetyltransferase family. RimJ subfamily.</text>
</comment>
<keyword evidence="6" id="KW-1185">Reference proteome</keyword>
<evidence type="ECO:0000256" key="3">
    <source>
        <dbReference type="ARBA" id="ARBA00038502"/>
    </source>
</evidence>
<keyword evidence="1 5" id="KW-0808">Transferase</keyword>
<feature type="domain" description="N-acetyltransferase" evidence="4">
    <location>
        <begin position="99"/>
        <end position="269"/>
    </location>
</feature>
<accession>A0A4U1IIE4</accession>